<protein>
    <submittedName>
        <fullName evidence="4">Transposase</fullName>
    </submittedName>
</protein>
<evidence type="ECO:0000259" key="3">
    <source>
        <dbReference type="Pfam" id="PF07282"/>
    </source>
</evidence>
<gene>
    <name evidence="4" type="ORF">SAMN05421684_7741</name>
</gene>
<dbReference type="Proteomes" id="UP000199632">
    <property type="component" value="Unassembled WGS sequence"/>
</dbReference>
<keyword evidence="5" id="KW-1185">Reference proteome</keyword>
<evidence type="ECO:0000313" key="4">
    <source>
        <dbReference type="EMBL" id="SDZ64381.1"/>
    </source>
</evidence>
<dbReference type="EMBL" id="FNQB01000005">
    <property type="protein sequence ID" value="SDZ64381.1"/>
    <property type="molecule type" value="Genomic_DNA"/>
</dbReference>
<name>A0A1H3UQR0_9ACTN</name>
<evidence type="ECO:0000313" key="5">
    <source>
        <dbReference type="Proteomes" id="UP000199632"/>
    </source>
</evidence>
<sequence>MKVTRIAYSARLNPGKYAALHEQAQRLGRVRSLAWHTFGSVAAAWCSDRDLRDLWMRDGTGQIFGVPANAWKETLRDAFDDICASREAAKVPVKRAIAKRPANDRRALFALLKSNRWTDDRWLSRQMRRRWKRGKNRTHNQIIVRSDKVDTFTLAEGGDVWLKVPGLEPRRPVIIPLNTTVAPNGTLRLILRGNRVEVHYQIDASAMKSSQRSCGDREVGVDKGYTEALTDSDGKHHGEDLGRLLTTDSDRLKERNRRRAKLRSIANSAAEKGRHAKATRIKSNNLGTVKRDRQVAVHQARVRTEIFTAVHSVVDKAKVVVAEDLAKTFTGRKSLGKNTNRRLAAWTKGVTAEALRNVSERRGSALVLVNAAYTSQVCPACEGFARRNGDRLHCTPCGVVWQADHAAAVNVMSRRGDPDITLHTPYQRVKEILQERADRQRIRLPIQDSSRAINGGERIIQPRPDSNRSEFVKEAAA</sequence>
<dbReference type="InterPro" id="IPR010095">
    <property type="entry name" value="Cas12f1-like_TNB"/>
</dbReference>
<reference evidence="5" key="1">
    <citation type="submission" date="2016-10" db="EMBL/GenBank/DDBJ databases">
        <authorList>
            <person name="Varghese N."/>
            <person name="Submissions S."/>
        </authorList>
    </citation>
    <scope>NUCLEOTIDE SEQUENCE [LARGE SCALE GENOMIC DNA]</scope>
    <source>
        <strain evidence="5">DSM 44718</strain>
    </source>
</reference>
<feature type="region of interest" description="Disordered" evidence="2">
    <location>
        <begin position="453"/>
        <end position="477"/>
    </location>
</feature>
<dbReference type="NCBIfam" id="NF040570">
    <property type="entry name" value="guided_TnpB"/>
    <property type="match status" value="1"/>
</dbReference>
<dbReference type="RefSeq" id="WP_204082968.1">
    <property type="nucleotide sequence ID" value="NZ_BOND01000029.1"/>
</dbReference>
<dbReference type="GO" id="GO:0003677">
    <property type="term" value="F:DNA binding"/>
    <property type="evidence" value="ECO:0007669"/>
    <property type="project" value="UniProtKB-KW"/>
</dbReference>
<organism evidence="4 5">
    <name type="scientific">Asanoa ishikariensis</name>
    <dbReference type="NCBI Taxonomy" id="137265"/>
    <lineage>
        <taxon>Bacteria</taxon>
        <taxon>Bacillati</taxon>
        <taxon>Actinomycetota</taxon>
        <taxon>Actinomycetes</taxon>
        <taxon>Micromonosporales</taxon>
        <taxon>Micromonosporaceae</taxon>
        <taxon>Asanoa</taxon>
    </lineage>
</organism>
<accession>A0A1H3UQR0</accession>
<proteinExistence type="predicted"/>
<dbReference type="AlphaFoldDB" id="A0A1H3UQR0"/>
<keyword evidence="1" id="KW-0238">DNA-binding</keyword>
<evidence type="ECO:0000256" key="1">
    <source>
        <dbReference type="ARBA" id="ARBA00023125"/>
    </source>
</evidence>
<feature type="compositionally biased region" description="Basic and acidic residues" evidence="2">
    <location>
        <begin position="465"/>
        <end position="477"/>
    </location>
</feature>
<evidence type="ECO:0000256" key="2">
    <source>
        <dbReference type="SAM" id="MobiDB-lite"/>
    </source>
</evidence>
<dbReference type="STRING" id="137265.SAMN05421684_7741"/>
<dbReference type="Pfam" id="PF07282">
    <property type="entry name" value="Cas12f1-like_TNB"/>
    <property type="match status" value="1"/>
</dbReference>
<feature type="domain" description="Cas12f1-like TNB" evidence="3">
    <location>
        <begin position="354"/>
        <end position="411"/>
    </location>
</feature>